<evidence type="ECO:0000256" key="11">
    <source>
        <dbReference type="SAM" id="Phobius"/>
    </source>
</evidence>
<dbReference type="InterPro" id="IPR007110">
    <property type="entry name" value="Ig-like_dom"/>
</dbReference>
<feature type="domain" description="Ig-like" evidence="13">
    <location>
        <begin position="524"/>
        <end position="608"/>
    </location>
</feature>
<dbReference type="InterPro" id="IPR056754">
    <property type="entry name" value="DSCAM/DSCAML_C"/>
</dbReference>
<dbReference type="GO" id="GO:0016020">
    <property type="term" value="C:membrane"/>
    <property type="evidence" value="ECO:0007669"/>
    <property type="project" value="UniProtKB-SubCell"/>
</dbReference>
<proteinExistence type="predicted"/>
<feature type="domain" description="Ig-like" evidence="13">
    <location>
        <begin position="29"/>
        <end position="124"/>
    </location>
</feature>
<dbReference type="Gene3D" id="2.60.40.10">
    <property type="entry name" value="Immunoglobulins"/>
    <property type="match status" value="16"/>
</dbReference>
<keyword evidence="7 11" id="KW-0472">Membrane</keyword>
<evidence type="ECO:0008006" key="17">
    <source>
        <dbReference type="Google" id="ProtNLM"/>
    </source>
</evidence>
<dbReference type="SUPFAM" id="SSF49265">
    <property type="entry name" value="Fibronectin type III"/>
    <property type="match status" value="4"/>
</dbReference>
<evidence type="ECO:0000256" key="9">
    <source>
        <dbReference type="ARBA" id="ARBA00023319"/>
    </source>
</evidence>
<feature type="domain" description="Ig-like" evidence="13">
    <location>
        <begin position="423"/>
        <end position="519"/>
    </location>
</feature>
<dbReference type="FunFam" id="2.60.40.10:FF:000017">
    <property type="entry name" value="Down syndrome cell adhesion molecule b"/>
    <property type="match status" value="1"/>
</dbReference>
<dbReference type="PROSITE" id="PS50853">
    <property type="entry name" value="FN3"/>
    <property type="match status" value="6"/>
</dbReference>
<keyword evidence="2 11" id="KW-0812">Transmembrane</keyword>
<keyword evidence="6 11" id="KW-1133">Transmembrane helix</keyword>
<feature type="signal peptide" evidence="12">
    <location>
        <begin position="1"/>
        <end position="24"/>
    </location>
</feature>
<dbReference type="InterPro" id="IPR003961">
    <property type="entry name" value="FN3_dom"/>
</dbReference>
<dbReference type="PANTHER" id="PTHR44170:SF56">
    <property type="entry name" value="FIBRONECTIN TYPE-III DOMAIN-CONTAINING PROTEIN"/>
    <property type="match status" value="1"/>
</dbReference>
<feature type="domain" description="Ig-like" evidence="13">
    <location>
        <begin position="330"/>
        <end position="417"/>
    </location>
</feature>
<feature type="domain" description="Ig-like" evidence="13">
    <location>
        <begin position="1322"/>
        <end position="1404"/>
    </location>
</feature>
<evidence type="ECO:0000313" key="16">
    <source>
        <dbReference type="Proteomes" id="UP000019118"/>
    </source>
</evidence>
<keyword evidence="9" id="KW-0393">Immunoglobulin domain</keyword>
<feature type="domain" description="Ig-like" evidence="13">
    <location>
        <begin position="614"/>
        <end position="704"/>
    </location>
</feature>
<dbReference type="Pfam" id="PF13927">
    <property type="entry name" value="Ig_3"/>
    <property type="match status" value="2"/>
</dbReference>
<dbReference type="InterPro" id="IPR003599">
    <property type="entry name" value="Ig_sub"/>
</dbReference>
<dbReference type="InterPro" id="IPR013783">
    <property type="entry name" value="Ig-like_fold"/>
</dbReference>
<keyword evidence="5" id="KW-0130">Cell adhesion</keyword>
<dbReference type="InterPro" id="IPR036116">
    <property type="entry name" value="FN3_sf"/>
</dbReference>
<dbReference type="GO" id="GO:0048812">
    <property type="term" value="P:neuron projection morphogenesis"/>
    <property type="evidence" value="ECO:0007669"/>
    <property type="project" value="UniProtKB-ARBA"/>
</dbReference>
<dbReference type="Proteomes" id="UP000019118">
    <property type="component" value="Unassembled WGS sequence"/>
</dbReference>
<feature type="domain" description="Ig-like" evidence="13">
    <location>
        <begin position="143"/>
        <end position="226"/>
    </location>
</feature>
<accession>A0AAR5NXU7</accession>
<dbReference type="PANTHER" id="PTHR44170">
    <property type="entry name" value="PROTEIN SIDEKICK"/>
    <property type="match status" value="1"/>
</dbReference>
<dbReference type="CTD" id="42103"/>
<evidence type="ECO:0000256" key="4">
    <source>
        <dbReference type="ARBA" id="ARBA00022737"/>
    </source>
</evidence>
<evidence type="ECO:0000259" key="14">
    <source>
        <dbReference type="PROSITE" id="PS50853"/>
    </source>
</evidence>
<reference evidence="16" key="1">
    <citation type="journal article" date="2013" name="Genome Biol.">
        <title>Draft genome of the mountain pine beetle, Dendroctonus ponderosae Hopkins, a major forest pest.</title>
        <authorList>
            <person name="Keeling C.I."/>
            <person name="Yuen M.M."/>
            <person name="Liao N.Y."/>
            <person name="Docking T.R."/>
            <person name="Chan S.K."/>
            <person name="Taylor G.A."/>
            <person name="Palmquist D.L."/>
            <person name="Jackman S.D."/>
            <person name="Nguyen A."/>
            <person name="Li M."/>
            <person name="Henderson H."/>
            <person name="Janes J.K."/>
            <person name="Zhao Y."/>
            <person name="Pandoh P."/>
            <person name="Moore R."/>
            <person name="Sperling F.A."/>
            <person name="Huber D.P."/>
            <person name="Birol I."/>
            <person name="Jones S.J."/>
            <person name="Bohlmann J."/>
        </authorList>
    </citation>
    <scope>NUCLEOTIDE SEQUENCE</scope>
</reference>
<dbReference type="InterPro" id="IPR013098">
    <property type="entry name" value="Ig_I-set"/>
</dbReference>
<feature type="domain" description="Fibronectin type-III" evidence="14">
    <location>
        <begin position="1015"/>
        <end position="1112"/>
    </location>
</feature>
<dbReference type="PROSITE" id="PS50835">
    <property type="entry name" value="IG_LIKE"/>
    <property type="match status" value="10"/>
</dbReference>
<feature type="region of interest" description="Disordered" evidence="10">
    <location>
        <begin position="1865"/>
        <end position="1901"/>
    </location>
</feature>
<evidence type="ECO:0000259" key="13">
    <source>
        <dbReference type="PROSITE" id="PS50835"/>
    </source>
</evidence>
<dbReference type="FunFam" id="2.60.40.10:FF:000093">
    <property type="entry name" value="Down syndrome cell adhesion molecule, isoform B"/>
    <property type="match status" value="1"/>
</dbReference>
<feature type="compositionally biased region" description="Basic and acidic residues" evidence="10">
    <location>
        <begin position="1677"/>
        <end position="1693"/>
    </location>
</feature>
<feature type="domain" description="Fibronectin type-III" evidence="14">
    <location>
        <begin position="906"/>
        <end position="1010"/>
    </location>
</feature>
<feature type="domain" description="Ig-like" evidence="13">
    <location>
        <begin position="805"/>
        <end position="901"/>
    </location>
</feature>
<keyword evidence="16" id="KW-1185">Reference proteome</keyword>
<dbReference type="KEGG" id="dpa:109532909"/>
<feature type="domain" description="Ig-like" evidence="13">
    <location>
        <begin position="709"/>
        <end position="789"/>
    </location>
</feature>
<organism evidence="15 16">
    <name type="scientific">Dendroctonus ponderosae</name>
    <name type="common">Mountain pine beetle</name>
    <dbReference type="NCBI Taxonomy" id="77166"/>
    <lineage>
        <taxon>Eukaryota</taxon>
        <taxon>Metazoa</taxon>
        <taxon>Ecdysozoa</taxon>
        <taxon>Arthropoda</taxon>
        <taxon>Hexapoda</taxon>
        <taxon>Insecta</taxon>
        <taxon>Pterygota</taxon>
        <taxon>Neoptera</taxon>
        <taxon>Endopterygota</taxon>
        <taxon>Coleoptera</taxon>
        <taxon>Polyphaga</taxon>
        <taxon>Cucujiformia</taxon>
        <taxon>Curculionidae</taxon>
        <taxon>Scolytinae</taxon>
        <taxon>Dendroctonus</taxon>
    </lineage>
</organism>
<dbReference type="FunFam" id="2.60.40.10:FF:000333">
    <property type="entry name" value="Down syndrome cell adhesion molecule"/>
    <property type="match status" value="1"/>
</dbReference>
<feature type="chain" id="PRO_5043534950" description="Down syndrome cell adhesion molecule-like protein Dscam2" evidence="12">
    <location>
        <begin position="25"/>
        <end position="1901"/>
    </location>
</feature>
<dbReference type="SMART" id="SM00409">
    <property type="entry name" value="IG"/>
    <property type="match status" value="10"/>
</dbReference>
<feature type="region of interest" description="Disordered" evidence="10">
    <location>
        <begin position="1658"/>
        <end position="1693"/>
    </location>
</feature>
<feature type="region of interest" description="Disordered" evidence="10">
    <location>
        <begin position="1802"/>
        <end position="1845"/>
    </location>
</feature>
<evidence type="ECO:0000256" key="12">
    <source>
        <dbReference type="SAM" id="SignalP"/>
    </source>
</evidence>
<dbReference type="InterPro" id="IPR036179">
    <property type="entry name" value="Ig-like_dom_sf"/>
</dbReference>
<dbReference type="SMART" id="SM00060">
    <property type="entry name" value="FN3"/>
    <property type="match status" value="6"/>
</dbReference>
<evidence type="ECO:0000256" key="6">
    <source>
        <dbReference type="ARBA" id="ARBA00022989"/>
    </source>
</evidence>
<name>A0AAR5NXU7_DENPD</name>
<evidence type="ECO:0000256" key="10">
    <source>
        <dbReference type="SAM" id="MobiDB-lite"/>
    </source>
</evidence>
<dbReference type="GO" id="GO:0098609">
    <property type="term" value="P:cell-cell adhesion"/>
    <property type="evidence" value="ECO:0007669"/>
    <property type="project" value="TreeGrafter"/>
</dbReference>
<evidence type="ECO:0000256" key="8">
    <source>
        <dbReference type="ARBA" id="ARBA00023157"/>
    </source>
</evidence>
<dbReference type="Pfam" id="PF07679">
    <property type="entry name" value="I-set"/>
    <property type="match status" value="6"/>
</dbReference>
<dbReference type="FunFam" id="2.60.40.10:FF:000107">
    <property type="entry name" value="Myosin, light chain kinase a"/>
    <property type="match status" value="1"/>
</dbReference>
<dbReference type="InterPro" id="IPR003598">
    <property type="entry name" value="Ig_sub2"/>
</dbReference>
<protein>
    <recommendedName>
        <fullName evidence="17">Down syndrome cell adhesion molecule-like protein Dscam2</fullName>
    </recommendedName>
</protein>
<dbReference type="FunFam" id="2.60.40.10:FF:000028">
    <property type="entry name" value="Neuronal cell adhesion molecule"/>
    <property type="match status" value="1"/>
</dbReference>
<evidence type="ECO:0000313" key="15">
    <source>
        <dbReference type="EnsemblMetazoa" id="XP_019753605.1"/>
    </source>
</evidence>
<dbReference type="Pfam" id="PF25059">
    <property type="entry name" value="FN3_DSCAM-DSCAML_C"/>
    <property type="match status" value="1"/>
</dbReference>
<evidence type="ECO:0000256" key="5">
    <source>
        <dbReference type="ARBA" id="ARBA00022889"/>
    </source>
</evidence>
<dbReference type="FunFam" id="2.60.40.10:FF:000104">
    <property type="entry name" value="Down syndrome cell adhesion molecule b"/>
    <property type="match status" value="1"/>
</dbReference>
<dbReference type="SUPFAM" id="SSF48726">
    <property type="entry name" value="Immunoglobulin"/>
    <property type="match status" value="10"/>
</dbReference>
<dbReference type="Pfam" id="PF00041">
    <property type="entry name" value="fn3"/>
    <property type="match status" value="5"/>
</dbReference>
<feature type="domain" description="Fibronectin type-III" evidence="14">
    <location>
        <begin position="1221"/>
        <end position="1320"/>
    </location>
</feature>
<keyword evidence="8" id="KW-1015">Disulfide bond</keyword>
<feature type="domain" description="Ig-like" evidence="13">
    <location>
        <begin position="236"/>
        <end position="325"/>
    </location>
</feature>
<evidence type="ECO:0000256" key="2">
    <source>
        <dbReference type="ARBA" id="ARBA00022692"/>
    </source>
</evidence>
<keyword evidence="3 12" id="KW-0732">Signal</keyword>
<reference evidence="15" key="2">
    <citation type="submission" date="2024-08" db="UniProtKB">
        <authorList>
            <consortium name="EnsemblMetazoa"/>
        </authorList>
    </citation>
    <scope>IDENTIFICATION</scope>
</reference>
<comment type="subcellular location">
    <subcellularLocation>
        <location evidence="1">Membrane</location>
        <topology evidence="1">Single-pass type I membrane protein</topology>
    </subcellularLocation>
</comment>
<evidence type="ECO:0000256" key="3">
    <source>
        <dbReference type="ARBA" id="ARBA00022729"/>
    </source>
</evidence>
<dbReference type="FunFam" id="2.60.40.10:FF:000032">
    <property type="entry name" value="palladin isoform X1"/>
    <property type="match status" value="1"/>
</dbReference>
<feature type="domain" description="Fibronectin type-III" evidence="14">
    <location>
        <begin position="1117"/>
        <end position="1217"/>
    </location>
</feature>
<evidence type="ECO:0000256" key="7">
    <source>
        <dbReference type="ARBA" id="ARBA00023136"/>
    </source>
</evidence>
<dbReference type="GeneID" id="109532909"/>
<keyword evidence="4" id="KW-0677">Repeat</keyword>
<feature type="transmembrane region" description="Helical" evidence="11">
    <location>
        <begin position="1628"/>
        <end position="1650"/>
    </location>
</feature>
<evidence type="ECO:0000256" key="1">
    <source>
        <dbReference type="ARBA" id="ARBA00004479"/>
    </source>
</evidence>
<feature type="domain" description="Fibronectin type-III" evidence="14">
    <location>
        <begin position="1506"/>
        <end position="1602"/>
    </location>
</feature>
<dbReference type="SMART" id="SM00408">
    <property type="entry name" value="IGc2"/>
    <property type="match status" value="9"/>
</dbReference>
<sequence>MVRWKVKILVKVCLLFTSGFGVHSQTHGPVYLLEPSAQLTFSNTTGSQVSCAAHGSPNPQVEWLLHDGKTVTSVPGLRQSLGNGTLYFPPFRAEDYRADVHSTIYRCRASNIAGTILSREVHVQAVVSKHYHVDVYPAKVSVGNTAILTCVIPEEVKEHVTVTSWSRDDTILLPGFNMGGRFVVTYGTGKLLIRSTRFDDSLPVYSCLTIHALTQERKRSQPAKLAVVEPSQNEPPRLIPVEFSSFIAYEETDIHLTCTAQGNPPPNYGWFRDVRGNLQPLVISSRVQPSQDVLEIRNLMAEDSGRWTCKVFNSFGEQRVDIHLNVVAHLTVHILPQLQIANSGQNVIFNCTVVGTPIGRIQWVKNGEPIVPDDHGKFKLLDPLVLQVADVTRHDKGMYQCMVENDKENAQGSAELRLGDTRPEMHTNFVQQAVQPGVQVSLRCSAIGFPPPQFKWLLDGQPFADLKPDHRYAISQYMDYTGDVIAHLNITSVRVEDGGLYTCRASNKMGFVEHSARLNVYGRPNIRSIGPAKAVAGTDAMLHCPYSGYPIQSVRWERHGQELPQDMRHRLEEGGALTIMKVDQNTDKGFYTCYVTSREGLVARKEIQLIVNAPPVMEPFNFPTSIQEGGRAQVTCTVTSGDLPIRFLWYKDEEPIPASLEVQERAAEFYSMLVFKNLNSRHTGTYTCVASNAAAQVNYTAQLMVKVAPQWTIEPQDISALLGDSVLMPCLAKGFPEPTISWLRGHGKSTDYRPISGVHRVIQLGNGSLWFEAVTSEDEGNYLCRANNGIGSGLGKVIYFAVKEPVRFDIPYRNVSVKRGEETNLLCHVHGDDPIAVKWIFNETSLDLHKLRFSHVSLKEEKELKSQLTISKTDREDSGTYKCLAENDFGQSEYVVNLVVQEKPDPPSGLEAVEAMGRAVKLSWIKPFDGNSPLIGYIVQYKMLGLHSTWEESQILNLTSSAAARPERSVEQAVLRGLKPATVYTIRISAVNGLDKSDFTETIVIKTQEEKPRGAPTDVKVEAVSSTELSVQWSPPSRSSWNGELLGYKINWKEHHGFINQTKNDTVHGWATTKFILSGLKKFTTYDILIKAFNRMGSGPPSPNIIGTTKEGIPEAPPQNLMCSEITSQMMKISWTTPPQHLHGGLIQGYKIFYKPMEVRHHILDASMKTEVKRTHSTNTYIHGLQKFTNYSIKVLAFTSAGDGVVSDVLLCSTEEDVPGKPANIKANALTGESILVSWLPPLKRNGLITLYTIYCREAGRVGQHKIYNIRIEAINEDFGLFYEVRNLTEHQLYEFWVSATTKVGEGESTAITAQQTNSRAPSKIASFSQTLHQPNKSRMMLPCIAVGNPKPRTRWTHQNKPITFSNFYAVTVDGHLHIHDVDLSMTGNYTCKAVNLFGEDSITYSLIVLMPPTAPKVKIEYTTTNSIKIKWTKPDSGGSEIEGYILNIKDEKTDWVRIDVSPEVLQYAIENLKCGTSFYLYVAAQTRVGRGTSSAILSTHTKGGPPLLPKEDQIFAANSSMITANLKNWPNGGCTISKFSVDYKTYSIDKWHLIAENIKENEIVIHDLMPGTWYQIRVIAENDAGVVRGFFNVATLSIDGSRVPMLPKMSEESKKFEEGSFWNETVFVIPASILLVLVFIVAFCLLIAYRRKRTTNNHEQSEVECENSEMETQTANERRQRNRQEKLVERENRNNMQQIYLSSPVKSCDKITESDMAGNYEISPYATFVVPASNNSHSVKTPVDYTMQFKTFSHIEDGEHSKIIIPKAQPGKGTWHKNQHYYNNDSALLPQSTHILYRTQVHRDHHEDTDSEDTSGSGQCGAAAMSTSSSYRPPRKREHVERHSGVGYTGYETLLVADLYRNKDRDSSTESNDISPLAARRQTPRLMGPKRHYRTASSSR</sequence>
<dbReference type="CDD" id="cd00063">
    <property type="entry name" value="FN3"/>
    <property type="match status" value="6"/>
</dbReference>
<dbReference type="EnsemblMetazoa" id="XM_019898046.1">
    <property type="protein sequence ID" value="XP_019753605.1"/>
    <property type="gene ID" value="LOC109532909"/>
</dbReference>
<feature type="domain" description="Fibronectin type-III" evidence="14">
    <location>
        <begin position="1412"/>
        <end position="1505"/>
    </location>
</feature>